<feature type="compositionally biased region" description="Polar residues" evidence="1">
    <location>
        <begin position="1"/>
        <end position="19"/>
    </location>
</feature>
<name>A0A8S2S124_9BILA</name>
<feature type="non-terminal residue" evidence="2">
    <location>
        <position position="1"/>
    </location>
</feature>
<comment type="caution">
    <text evidence="2">The sequence shown here is derived from an EMBL/GenBank/DDBJ whole genome shotgun (WGS) entry which is preliminary data.</text>
</comment>
<accession>A0A8S2S124</accession>
<feature type="region of interest" description="Disordered" evidence="1">
    <location>
        <begin position="1"/>
        <end position="22"/>
    </location>
</feature>
<evidence type="ECO:0000313" key="2">
    <source>
        <dbReference type="EMBL" id="CAF4201757.1"/>
    </source>
</evidence>
<dbReference type="AlphaFoldDB" id="A0A8S2S124"/>
<dbReference type="Proteomes" id="UP000676336">
    <property type="component" value="Unassembled WGS sequence"/>
</dbReference>
<evidence type="ECO:0000313" key="4">
    <source>
        <dbReference type="Proteomes" id="UP000676336"/>
    </source>
</evidence>
<protein>
    <submittedName>
        <fullName evidence="2">Uncharacterized protein</fullName>
    </submittedName>
</protein>
<evidence type="ECO:0000256" key="1">
    <source>
        <dbReference type="SAM" id="MobiDB-lite"/>
    </source>
</evidence>
<reference evidence="2" key="1">
    <citation type="submission" date="2021-02" db="EMBL/GenBank/DDBJ databases">
        <authorList>
            <person name="Nowell W R."/>
        </authorList>
    </citation>
    <scope>NUCLEOTIDE SEQUENCE</scope>
</reference>
<proteinExistence type="predicted"/>
<dbReference type="EMBL" id="CAJOBI010018845">
    <property type="protein sequence ID" value="CAF4202871.1"/>
    <property type="molecule type" value="Genomic_DNA"/>
</dbReference>
<dbReference type="EMBL" id="CAJOBI010018669">
    <property type="protein sequence ID" value="CAF4201757.1"/>
    <property type="molecule type" value="Genomic_DNA"/>
</dbReference>
<evidence type="ECO:0000313" key="3">
    <source>
        <dbReference type="EMBL" id="CAF4202871.1"/>
    </source>
</evidence>
<sequence length="55" mass="5829">SLSLVETKNNSSAMKTPLTTRPKLVSKNLGELTTDKVTTALPTTTNIVLANSTII</sequence>
<organism evidence="2 4">
    <name type="scientific">Rotaria magnacalcarata</name>
    <dbReference type="NCBI Taxonomy" id="392030"/>
    <lineage>
        <taxon>Eukaryota</taxon>
        <taxon>Metazoa</taxon>
        <taxon>Spiralia</taxon>
        <taxon>Gnathifera</taxon>
        <taxon>Rotifera</taxon>
        <taxon>Eurotatoria</taxon>
        <taxon>Bdelloidea</taxon>
        <taxon>Philodinida</taxon>
        <taxon>Philodinidae</taxon>
        <taxon>Rotaria</taxon>
    </lineage>
</organism>
<gene>
    <name evidence="2" type="ORF">SMN809_LOCUS21922</name>
    <name evidence="3" type="ORF">SMN809_LOCUS21970</name>
</gene>